<proteinExistence type="predicted"/>
<sequence>MSENCFSIEEQVRILNLYTQSQKLLAFQIQQLSDQIQMHKESFKQYTQLVGNFMQQLQNIMPLDNEKLKKKAIKHQWIKLYVSKFRMQCWIHEDFCTYLTCNKISITNSKINKLNLEDESSNFEELATSNIIQINSFIAEKLLEDNQNIHQNIQNDINNLQLYQIIERLSDQVEILTQDQIQQIYLNFNKYKLDIIEKLFQNVLAFIQTHYKDFLKQSVLQQPQLPKELRYENFGNNIEILKQIEKYINIQETDETKLDNLQRGLYHLRLQKQRKMYIILEVTPKKKQNAYIINYFQHYKEESAIINILKNNFNCYYIRTIKLQKVQEAYLIFKYLKLKNAFQQKQNQIIEIYQAESFELINIQIMNIINYMFQTKEKIRSFMSKIINNQKDVNYIYTFNFVKSLQEKTNFEITLIERIQFNQNIKSIEYQRSMLGAILEDQNKITQGVVLYLNRRIMLVFLDNLQYNYQQELNTKSNQFLKIINTKVKNIEAEAAQFYISVLLKYQITNVARDIKSFLEQKTSAWVNILQIVNQKK</sequence>
<dbReference type="OrthoDB" id="309680at2759"/>
<dbReference type="OMA" id="QCWIHED"/>
<dbReference type="Proteomes" id="UP000683925">
    <property type="component" value="Unassembled WGS sequence"/>
</dbReference>
<keyword evidence="2" id="KW-1185">Reference proteome</keyword>
<evidence type="ECO:0000313" key="1">
    <source>
        <dbReference type="EMBL" id="CAD8159554.1"/>
    </source>
</evidence>
<protein>
    <submittedName>
        <fullName evidence="1">Uncharacterized protein</fullName>
    </submittedName>
</protein>
<reference evidence="1" key="1">
    <citation type="submission" date="2021-01" db="EMBL/GenBank/DDBJ databases">
        <authorList>
            <consortium name="Genoscope - CEA"/>
            <person name="William W."/>
        </authorList>
    </citation>
    <scope>NUCLEOTIDE SEQUENCE</scope>
</reference>
<dbReference type="AlphaFoldDB" id="A0A8S1U4M3"/>
<organism evidence="1 2">
    <name type="scientific">Paramecium octaurelia</name>
    <dbReference type="NCBI Taxonomy" id="43137"/>
    <lineage>
        <taxon>Eukaryota</taxon>
        <taxon>Sar</taxon>
        <taxon>Alveolata</taxon>
        <taxon>Ciliophora</taxon>
        <taxon>Intramacronucleata</taxon>
        <taxon>Oligohymenophorea</taxon>
        <taxon>Peniculida</taxon>
        <taxon>Parameciidae</taxon>
        <taxon>Paramecium</taxon>
    </lineage>
</organism>
<dbReference type="EMBL" id="CAJJDP010000037">
    <property type="protein sequence ID" value="CAD8159554.1"/>
    <property type="molecule type" value="Genomic_DNA"/>
</dbReference>
<evidence type="ECO:0000313" key="2">
    <source>
        <dbReference type="Proteomes" id="UP000683925"/>
    </source>
</evidence>
<gene>
    <name evidence="1" type="ORF">POCTA_138.1.T0370047</name>
</gene>
<comment type="caution">
    <text evidence="1">The sequence shown here is derived from an EMBL/GenBank/DDBJ whole genome shotgun (WGS) entry which is preliminary data.</text>
</comment>
<name>A0A8S1U4M3_PAROT</name>
<accession>A0A8S1U4M3</accession>